<evidence type="ECO:0000256" key="3">
    <source>
        <dbReference type="ARBA" id="ARBA00022631"/>
    </source>
</evidence>
<dbReference type="GO" id="GO:0000256">
    <property type="term" value="P:allantoin catabolic process"/>
    <property type="evidence" value="ECO:0007669"/>
    <property type="project" value="InterPro"/>
</dbReference>
<proteinExistence type="inferred from homology"/>
<evidence type="ECO:0000259" key="6">
    <source>
        <dbReference type="Pfam" id="PF03561"/>
    </source>
</evidence>
<keyword evidence="4" id="KW-0456">Lyase</keyword>
<evidence type="ECO:0000313" key="7">
    <source>
        <dbReference type="EMBL" id="CDH58405.1"/>
    </source>
</evidence>
<dbReference type="OrthoDB" id="10266039at2759"/>
<keyword evidence="8" id="KW-1185">Reference proteome</keyword>
<dbReference type="Pfam" id="PF03561">
    <property type="entry name" value="Allantoicase"/>
    <property type="match status" value="2"/>
</dbReference>
<comment type="caution">
    <text evidence="7">The sequence shown here is derived from an EMBL/GenBank/DDBJ whole genome shotgun (WGS) entry which is preliminary data.</text>
</comment>
<dbReference type="STRING" id="1263082.A0A068S8T9"/>
<reference evidence="7" key="1">
    <citation type="submission" date="2013-08" db="EMBL/GenBank/DDBJ databases">
        <title>Gene expansion shapes genome architecture in the human pathogen Lichtheimia corymbifera: an evolutionary genomics analysis in the ancient terrestrial Mucorales (Mucoromycotina).</title>
        <authorList>
            <person name="Schwartze V.U."/>
            <person name="Winter S."/>
            <person name="Shelest E."/>
            <person name="Marcet-Houben M."/>
            <person name="Horn F."/>
            <person name="Wehner S."/>
            <person name="Hoffmann K."/>
            <person name="Riege K."/>
            <person name="Sammeth M."/>
            <person name="Nowrousian M."/>
            <person name="Valiante V."/>
            <person name="Linde J."/>
            <person name="Jacobsen I.D."/>
            <person name="Marz M."/>
            <person name="Brakhage A.A."/>
            <person name="Gabaldon T."/>
            <person name="Bocker S."/>
            <person name="Voigt K."/>
        </authorList>
    </citation>
    <scope>NUCLEOTIDE SEQUENCE [LARGE SCALE GENOMIC DNA]</scope>
    <source>
        <strain evidence="7">FSU 9682</strain>
    </source>
</reference>
<dbReference type="SUPFAM" id="SSF49785">
    <property type="entry name" value="Galactose-binding domain-like"/>
    <property type="match status" value="2"/>
</dbReference>
<dbReference type="InterPro" id="IPR015908">
    <property type="entry name" value="Allantoicase_dom"/>
</dbReference>
<evidence type="ECO:0000256" key="1">
    <source>
        <dbReference type="ARBA" id="ARBA00009242"/>
    </source>
</evidence>
<dbReference type="InterPro" id="IPR024060">
    <property type="entry name" value="Ureidoglycolate_lyase_dom_sf"/>
</dbReference>
<gene>
    <name evidence="7" type="ORF">LCOR_09267.1</name>
</gene>
<dbReference type="InterPro" id="IPR011051">
    <property type="entry name" value="RmlC_Cupin_sf"/>
</dbReference>
<dbReference type="VEuPathDB" id="FungiDB:LCOR_09267.1"/>
<dbReference type="GO" id="GO:0006144">
    <property type="term" value="P:purine nucleobase metabolic process"/>
    <property type="evidence" value="ECO:0007669"/>
    <property type="project" value="UniProtKB-KW"/>
</dbReference>
<evidence type="ECO:0000313" key="8">
    <source>
        <dbReference type="Proteomes" id="UP000027586"/>
    </source>
</evidence>
<dbReference type="Gene3D" id="2.60.120.260">
    <property type="entry name" value="Galactose-binding domain-like"/>
    <property type="match status" value="2"/>
</dbReference>
<dbReference type="GO" id="GO:0004037">
    <property type="term" value="F:allantoicase activity"/>
    <property type="evidence" value="ECO:0007669"/>
    <property type="project" value="InterPro"/>
</dbReference>
<feature type="domain" description="Allantoicase" evidence="6">
    <location>
        <begin position="195"/>
        <end position="334"/>
    </location>
</feature>
<comment type="catalytic activity">
    <reaction evidence="5">
        <text>(S)-ureidoglycolate = urea + glyoxylate</text>
        <dbReference type="Rhea" id="RHEA:11304"/>
        <dbReference type="ChEBI" id="CHEBI:16199"/>
        <dbReference type="ChEBI" id="CHEBI:36655"/>
        <dbReference type="ChEBI" id="CHEBI:57296"/>
        <dbReference type="EC" id="4.3.2.3"/>
    </reaction>
</comment>
<feature type="domain" description="Allantoicase" evidence="6">
    <location>
        <begin position="28"/>
        <end position="175"/>
    </location>
</feature>
<comment type="similarity">
    <text evidence="1">Belongs to the allantoicase family.</text>
</comment>
<dbReference type="AlphaFoldDB" id="A0A068S8T9"/>
<dbReference type="Pfam" id="PF04115">
    <property type="entry name" value="Ureidogly_lyase"/>
    <property type="match status" value="1"/>
</dbReference>
<dbReference type="EMBL" id="CBTN010000056">
    <property type="protein sequence ID" value="CDH58405.1"/>
    <property type="molecule type" value="Genomic_DNA"/>
</dbReference>
<dbReference type="InterPro" id="IPR005164">
    <property type="entry name" value="Allantoicase"/>
</dbReference>
<evidence type="ECO:0000256" key="5">
    <source>
        <dbReference type="ARBA" id="ARBA00047684"/>
    </source>
</evidence>
<dbReference type="GO" id="GO:0004848">
    <property type="term" value="F:ureidoglycolate hydrolase activity"/>
    <property type="evidence" value="ECO:0007669"/>
    <property type="project" value="InterPro"/>
</dbReference>
<organism evidence="7 8">
    <name type="scientific">Lichtheimia corymbifera JMRC:FSU:9682</name>
    <dbReference type="NCBI Taxonomy" id="1263082"/>
    <lineage>
        <taxon>Eukaryota</taxon>
        <taxon>Fungi</taxon>
        <taxon>Fungi incertae sedis</taxon>
        <taxon>Mucoromycota</taxon>
        <taxon>Mucoromycotina</taxon>
        <taxon>Mucoromycetes</taxon>
        <taxon>Mucorales</taxon>
        <taxon>Lichtheimiaceae</taxon>
        <taxon>Lichtheimia</taxon>
    </lineage>
</organism>
<dbReference type="PANTHER" id="PTHR12045">
    <property type="entry name" value="ALLANTOICASE"/>
    <property type="match status" value="1"/>
</dbReference>
<accession>A0A068S8T9</accession>
<evidence type="ECO:0000256" key="2">
    <source>
        <dbReference type="ARBA" id="ARBA00011738"/>
    </source>
</evidence>
<dbReference type="InterPro" id="IPR047233">
    <property type="entry name" value="UAH_cupin"/>
</dbReference>
<dbReference type="HAMAP" id="MF_00813">
    <property type="entry name" value="Allantoicase"/>
    <property type="match status" value="1"/>
</dbReference>
<protein>
    <submittedName>
        <fullName evidence="7">Allantoicase</fullName>
    </submittedName>
</protein>
<dbReference type="InterPro" id="IPR008979">
    <property type="entry name" value="Galactose-bd-like_sf"/>
</dbReference>
<dbReference type="NCBIfam" id="TIGR02961">
    <property type="entry name" value="allantoicase"/>
    <property type="match status" value="1"/>
</dbReference>
<comment type="subunit">
    <text evidence="2">Homodimer.</text>
</comment>
<dbReference type="PANTHER" id="PTHR12045:SF3">
    <property type="entry name" value="INACTIVE ALLANTOICASE-RELATED"/>
    <property type="match status" value="1"/>
</dbReference>
<keyword evidence="3" id="KW-0659">Purine metabolism</keyword>
<dbReference type="GO" id="GO:0050385">
    <property type="term" value="F:ureidoglycolate lyase activity"/>
    <property type="evidence" value="ECO:0007669"/>
    <property type="project" value="UniProtKB-EC"/>
</dbReference>
<sequence>MVSYKRVDHQNIKQSIGQCVDLATYALGSSIVDVTNEFFAPARSMLSPNPPISLPDKFVDTGSWMDGWESQRHNHSYDWCIIKLGFAGKIRAFDIDTSFFTGNHAPAASVEAAFCPEGDVQASSVKWTEILPKVELNSSSHNAFVLDQETPVFTHLRLNNIPDGGIARFRAYGTVVPIWPKDPNAIVDLAFIGNGARAVHVTNEHYTPGNNILLPGRGQNMGDGWQTKRSRIPGHSDHVVIRLGDKGHILKAEIDTSHFKGNFPDSILLEATNSDNEVPEASAQWVTLLPNNTKVGPHGVFHFDVPHTDKVFSHARISIIPDGGFKRLRLYGVRQGGQIPALPLAPPTIHKRNLIAQPLTTEAYKPFGDVIEADPVSKKMSGANQGTAEKYHFVADIVNNYPGHSRTNMCVFRSKPTTELPFTVRLLERHPYSSQAFMPMTHGQTRGYLVIVCLSKEDGSPDIDTMKAFIASSTQGINYRQNTWHHPMVALDGVTDFACLVHENGVPNDDCQITNVEEEVIVQLPGFHEVRIPSKI</sequence>
<name>A0A068S8T9_9FUNG</name>
<dbReference type="Gene3D" id="2.60.120.480">
    <property type="entry name" value="Ureidoglycolate hydrolase"/>
    <property type="match status" value="1"/>
</dbReference>
<dbReference type="InterPro" id="IPR007247">
    <property type="entry name" value="Ureidogly_lyase"/>
</dbReference>
<dbReference type="CDD" id="cd20298">
    <property type="entry name" value="cupin_UAH"/>
    <property type="match status" value="1"/>
</dbReference>
<evidence type="ECO:0000256" key="4">
    <source>
        <dbReference type="ARBA" id="ARBA00023239"/>
    </source>
</evidence>
<dbReference type="SUPFAM" id="SSF51182">
    <property type="entry name" value="RmlC-like cupins"/>
    <property type="match status" value="1"/>
</dbReference>
<dbReference type="Proteomes" id="UP000027586">
    <property type="component" value="Unassembled WGS sequence"/>
</dbReference>